<organism evidence="1 2">
    <name type="scientific">Paramecium primaurelia</name>
    <dbReference type="NCBI Taxonomy" id="5886"/>
    <lineage>
        <taxon>Eukaryota</taxon>
        <taxon>Sar</taxon>
        <taxon>Alveolata</taxon>
        <taxon>Ciliophora</taxon>
        <taxon>Intramacronucleata</taxon>
        <taxon>Oligohymenophorea</taxon>
        <taxon>Peniculida</taxon>
        <taxon>Parameciidae</taxon>
        <taxon>Paramecium</taxon>
    </lineage>
</organism>
<dbReference type="AlphaFoldDB" id="A0A8S1QB62"/>
<accession>A0A8S1QB62</accession>
<evidence type="ECO:0000313" key="1">
    <source>
        <dbReference type="EMBL" id="CAD8112184.1"/>
    </source>
</evidence>
<dbReference type="OMA" id="FYQTHNY"/>
<dbReference type="Proteomes" id="UP000688137">
    <property type="component" value="Unassembled WGS sequence"/>
</dbReference>
<keyword evidence="2" id="KW-1185">Reference proteome</keyword>
<proteinExistence type="predicted"/>
<evidence type="ECO:0000313" key="2">
    <source>
        <dbReference type="Proteomes" id="UP000688137"/>
    </source>
</evidence>
<sequence length="95" mass="10945">MQKQQALAVVRIPSGITKQPFKSTSITNQAPLQRVNSAGFMNASRQSYQYQKPATPFYQTHNYRQDWKNYIHSFPRIPRIKILAPGTGYDAKMIK</sequence>
<dbReference type="EMBL" id="CAJJDM010000155">
    <property type="protein sequence ID" value="CAD8112184.1"/>
    <property type="molecule type" value="Genomic_DNA"/>
</dbReference>
<name>A0A8S1QB62_PARPR</name>
<gene>
    <name evidence="1" type="ORF">PPRIM_AZ9-3.1.T1500077</name>
</gene>
<comment type="caution">
    <text evidence="1">The sequence shown here is derived from an EMBL/GenBank/DDBJ whole genome shotgun (WGS) entry which is preliminary data.</text>
</comment>
<reference evidence="1" key="1">
    <citation type="submission" date="2021-01" db="EMBL/GenBank/DDBJ databases">
        <authorList>
            <consortium name="Genoscope - CEA"/>
            <person name="William W."/>
        </authorList>
    </citation>
    <scope>NUCLEOTIDE SEQUENCE</scope>
</reference>
<protein>
    <submittedName>
        <fullName evidence="1">Uncharacterized protein</fullName>
    </submittedName>
</protein>